<dbReference type="Gene3D" id="3.60.15.10">
    <property type="entry name" value="Ribonuclease Z/Hydroxyacylglutathione hydrolase-like"/>
    <property type="match status" value="1"/>
</dbReference>
<protein>
    <submittedName>
        <fullName evidence="3">Glyoxylase-like metal-dependent hydrolase (Beta-lactamase superfamily II)</fullName>
    </submittedName>
</protein>
<keyword evidence="4" id="KW-1185">Reference proteome</keyword>
<dbReference type="Proteomes" id="UP000547879">
    <property type="component" value="Unassembled WGS sequence"/>
</dbReference>
<dbReference type="AlphaFoldDB" id="A0A7W9YB41"/>
<comment type="caution">
    <text evidence="3">The sequence shown here is derived from an EMBL/GenBank/DDBJ whole genome shotgun (WGS) entry which is preliminary data.</text>
</comment>
<organism evidence="3 4">
    <name type="scientific">Rhizobium wenxiniae</name>
    <dbReference type="NCBI Taxonomy" id="1737357"/>
    <lineage>
        <taxon>Bacteria</taxon>
        <taxon>Pseudomonadati</taxon>
        <taxon>Pseudomonadota</taxon>
        <taxon>Alphaproteobacteria</taxon>
        <taxon>Hyphomicrobiales</taxon>
        <taxon>Rhizobiaceae</taxon>
        <taxon>Rhizobium/Agrobacterium group</taxon>
        <taxon>Rhizobium</taxon>
    </lineage>
</organism>
<dbReference type="InterPro" id="IPR036866">
    <property type="entry name" value="RibonucZ/Hydroxyglut_hydro"/>
</dbReference>
<dbReference type="GO" id="GO:0017001">
    <property type="term" value="P:antibiotic catabolic process"/>
    <property type="evidence" value="ECO:0007669"/>
    <property type="project" value="UniProtKB-ARBA"/>
</dbReference>
<sequence length="299" mass="33061">MDPTVQLATYPVLDERIIILRAGDEVDAVFIRTARYNVLVDTLATPALCRQALGLLAEHMAARPLLVINSHMDWDHFWGNAALDRGVPIIAHATASDRLRQPTARKTLEEKKRKRRFQDVEIFAPTMTFTGEIMTVHGGDLTLELIHTPGHTPDHVAVWIPELRTCLAVDAVEFPIPEVWSSDPADLRALCASLTRIRDLQADYVVLAHGQSAAPAVVDANLRYFARLRGRVAGLSDVRTDASVLAGREGFRLQDMVTMPTDMPDETRAFYEACHRSNLAAVLQACRAGVAFIGDDFDA</sequence>
<dbReference type="PANTHER" id="PTHR42951">
    <property type="entry name" value="METALLO-BETA-LACTAMASE DOMAIN-CONTAINING"/>
    <property type="match status" value="1"/>
</dbReference>
<name>A0A7W9YB41_9HYPH</name>
<evidence type="ECO:0000256" key="1">
    <source>
        <dbReference type="ARBA" id="ARBA00005250"/>
    </source>
</evidence>
<dbReference type="SMART" id="SM00849">
    <property type="entry name" value="Lactamase_B"/>
    <property type="match status" value="1"/>
</dbReference>
<dbReference type="SUPFAM" id="SSF56281">
    <property type="entry name" value="Metallo-hydrolase/oxidoreductase"/>
    <property type="match status" value="1"/>
</dbReference>
<comment type="similarity">
    <text evidence="1">Belongs to the metallo-beta-lactamase superfamily. Class-B beta-lactamase family.</text>
</comment>
<feature type="domain" description="Metallo-beta-lactamase" evidence="2">
    <location>
        <begin position="25"/>
        <end position="209"/>
    </location>
</feature>
<dbReference type="InterPro" id="IPR001279">
    <property type="entry name" value="Metallo-B-lactamas"/>
</dbReference>
<keyword evidence="3" id="KW-0378">Hydrolase</keyword>
<dbReference type="GO" id="GO:0016787">
    <property type="term" value="F:hydrolase activity"/>
    <property type="evidence" value="ECO:0007669"/>
    <property type="project" value="UniProtKB-KW"/>
</dbReference>
<gene>
    <name evidence="3" type="ORF">HNQ72_005063</name>
</gene>
<dbReference type="InterPro" id="IPR050855">
    <property type="entry name" value="NDM-1-like"/>
</dbReference>
<dbReference type="Pfam" id="PF00753">
    <property type="entry name" value="Lactamase_B"/>
    <property type="match status" value="1"/>
</dbReference>
<proteinExistence type="inferred from homology"/>
<evidence type="ECO:0000313" key="3">
    <source>
        <dbReference type="EMBL" id="MBB6165217.1"/>
    </source>
</evidence>
<evidence type="ECO:0000259" key="2">
    <source>
        <dbReference type="SMART" id="SM00849"/>
    </source>
</evidence>
<dbReference type="RefSeq" id="WP_183996320.1">
    <property type="nucleotide sequence ID" value="NZ_BMHW01000009.1"/>
</dbReference>
<accession>A0A7W9YB41</accession>
<reference evidence="3 4" key="1">
    <citation type="submission" date="2020-08" db="EMBL/GenBank/DDBJ databases">
        <title>Genomic Encyclopedia of Type Strains, Phase IV (KMG-IV): sequencing the most valuable type-strain genomes for metagenomic binning, comparative biology and taxonomic classification.</title>
        <authorList>
            <person name="Goeker M."/>
        </authorList>
    </citation>
    <scope>NUCLEOTIDE SEQUENCE [LARGE SCALE GENOMIC DNA]</scope>
    <source>
        <strain evidence="3 4">DSM 100734</strain>
    </source>
</reference>
<dbReference type="EMBL" id="JACHEG010000008">
    <property type="protein sequence ID" value="MBB6165217.1"/>
    <property type="molecule type" value="Genomic_DNA"/>
</dbReference>
<evidence type="ECO:0000313" key="4">
    <source>
        <dbReference type="Proteomes" id="UP000547879"/>
    </source>
</evidence>
<dbReference type="PANTHER" id="PTHR42951:SF4">
    <property type="entry name" value="ACYL-COENZYME A THIOESTERASE MBLAC2"/>
    <property type="match status" value="1"/>
</dbReference>